<dbReference type="NCBIfam" id="TIGR02058">
    <property type="entry name" value="lin0512_fam"/>
    <property type="match status" value="1"/>
</dbReference>
<keyword evidence="4" id="KW-1185">Reference proteome</keyword>
<gene>
    <name evidence="3" type="ORF">AM592_17265</name>
</gene>
<evidence type="ECO:0000256" key="1">
    <source>
        <dbReference type="ARBA" id="ARBA00022741"/>
    </source>
</evidence>
<sequence length="117" mass="12687">MNTLLFIQTGYGIDLHGKDVTKASIRAVENAVLSNSIPGIKEVLPDKDLDRLKVNIKLAVPGDKDQVDVEKVKTVLPFGSVSVEVREGGMATRSANESEETNTDHMYIVNAAVETGY</sequence>
<reference evidence="3 4" key="2">
    <citation type="journal article" date="2016" name="Int. J. Syst. Evol. Microbiol.">
        <title>Bacillus gobiensis sp. nov., isolated from a soil sample.</title>
        <authorList>
            <person name="Liu B."/>
            <person name="Liu G.H."/>
            <person name="Cetin S."/>
            <person name="Schumann P."/>
            <person name="Pan Z.Z."/>
            <person name="Chen Q.Q."/>
        </authorList>
    </citation>
    <scope>NUCLEOTIDE SEQUENCE [LARGE SCALE GENOMIC DNA]</scope>
    <source>
        <strain evidence="3 4">FJAT-4402</strain>
    </source>
</reference>
<dbReference type="RefSeq" id="WP_053604959.1">
    <property type="nucleotide sequence ID" value="NZ_CP012600.1"/>
</dbReference>
<dbReference type="STRING" id="1441095.AM592_17265"/>
<dbReference type="OrthoDB" id="6165729at2"/>
<organism evidence="3 4">
    <name type="scientific">Bacillus gobiensis</name>
    <dbReference type="NCBI Taxonomy" id="1441095"/>
    <lineage>
        <taxon>Bacteria</taxon>
        <taxon>Bacillati</taxon>
        <taxon>Bacillota</taxon>
        <taxon>Bacilli</taxon>
        <taxon>Bacillales</taxon>
        <taxon>Bacillaceae</taxon>
        <taxon>Bacillus</taxon>
    </lineage>
</organism>
<protein>
    <recommendedName>
        <fullName evidence="5">Lin0512 family protein</fullName>
    </recommendedName>
</protein>
<dbReference type="GO" id="GO:0005525">
    <property type="term" value="F:GTP binding"/>
    <property type="evidence" value="ECO:0007669"/>
    <property type="project" value="UniProtKB-KW"/>
</dbReference>
<keyword evidence="1" id="KW-0547">Nucleotide-binding</keyword>
<reference evidence="4" key="1">
    <citation type="submission" date="2015-08" db="EMBL/GenBank/DDBJ databases">
        <title>Genome sequencing project for genomic taxonomy and phylogenomics of Bacillus-like bacteria.</title>
        <authorList>
            <person name="Liu B."/>
            <person name="Wang J."/>
            <person name="Zhu Y."/>
            <person name="Liu G."/>
            <person name="Chen Q."/>
            <person name="Chen Z."/>
            <person name="Lan J."/>
            <person name="Che J."/>
            <person name="Ge C."/>
            <person name="Shi H."/>
            <person name="Pan Z."/>
            <person name="Liu X."/>
        </authorList>
    </citation>
    <scope>NUCLEOTIDE SEQUENCE [LARGE SCALE GENOMIC DNA]</scope>
    <source>
        <strain evidence="4">FJAT-4402</strain>
    </source>
</reference>
<dbReference type="Gene3D" id="3.30.1330.20">
    <property type="entry name" value="Tubulin/FtsZ, C-terminal domain"/>
    <property type="match status" value="1"/>
</dbReference>
<dbReference type="PANTHER" id="PTHR34784">
    <property type="entry name" value="50S RIBOSOMAL PROTEIN L34"/>
    <property type="match status" value="1"/>
</dbReference>
<dbReference type="PATRIC" id="fig|1441095.3.peg.3834"/>
<accession>A0A0M4FJ87</accession>
<dbReference type="AlphaFoldDB" id="A0A0M4FJ87"/>
<dbReference type="PANTHER" id="PTHR34784:SF1">
    <property type="entry name" value="50S RIBOSOMAL PROTEIN L34"/>
    <property type="match status" value="1"/>
</dbReference>
<dbReference type="Proteomes" id="UP000067625">
    <property type="component" value="Chromosome"/>
</dbReference>
<dbReference type="InterPro" id="IPR011719">
    <property type="entry name" value="CHP02058"/>
</dbReference>
<name>A0A0M4FJ87_9BACI</name>
<dbReference type="Pfam" id="PF09585">
    <property type="entry name" value="Lin0512_fam"/>
    <property type="match status" value="1"/>
</dbReference>
<evidence type="ECO:0008006" key="5">
    <source>
        <dbReference type="Google" id="ProtNLM"/>
    </source>
</evidence>
<proteinExistence type="predicted"/>
<evidence type="ECO:0000313" key="4">
    <source>
        <dbReference type="Proteomes" id="UP000067625"/>
    </source>
</evidence>
<dbReference type="EMBL" id="CP012600">
    <property type="protein sequence ID" value="ALC83124.1"/>
    <property type="molecule type" value="Genomic_DNA"/>
</dbReference>
<evidence type="ECO:0000313" key="3">
    <source>
        <dbReference type="EMBL" id="ALC83124.1"/>
    </source>
</evidence>
<keyword evidence="2" id="KW-0342">GTP-binding</keyword>
<evidence type="ECO:0000256" key="2">
    <source>
        <dbReference type="ARBA" id="ARBA00023134"/>
    </source>
</evidence>
<dbReference type="InterPro" id="IPR037103">
    <property type="entry name" value="Tubulin/FtsZ-like_C"/>
</dbReference>